<dbReference type="Gene3D" id="3.30.830.10">
    <property type="entry name" value="Metalloenzyme, LuxS/M16 peptidase-like"/>
    <property type="match status" value="2"/>
</dbReference>
<evidence type="ECO:0000313" key="4">
    <source>
        <dbReference type="Proteomes" id="UP000371977"/>
    </source>
</evidence>
<dbReference type="InterPro" id="IPR011765">
    <property type="entry name" value="Pept_M16_N"/>
</dbReference>
<keyword evidence="4" id="KW-1185">Reference proteome</keyword>
<dbReference type="Proteomes" id="UP000371977">
    <property type="component" value="Unassembled WGS sequence"/>
</dbReference>
<name>A0A6C2C2S0_9LACO</name>
<dbReference type="Pfam" id="PF00675">
    <property type="entry name" value="Peptidase_M16"/>
    <property type="match status" value="1"/>
</dbReference>
<feature type="domain" description="Peptidase M16 N-terminal" evidence="1">
    <location>
        <begin position="56"/>
        <end position="167"/>
    </location>
</feature>
<gene>
    <name evidence="3" type="ORF">ESZ50_10110</name>
</gene>
<accession>A0A6C2C2S0</accession>
<dbReference type="InterPro" id="IPR050361">
    <property type="entry name" value="MPP/UQCRC_Complex"/>
</dbReference>
<protein>
    <submittedName>
        <fullName evidence="3">Insulinase family protein</fullName>
    </submittedName>
</protein>
<sequence>MQPVMPEYHEVLPNGTRVHLLPRMNFHQTVAMLSVDFGARDRDVTIDGTTMHLHGGLAHFIEHKIFAQKDYDAFVRLSELGANANAFTTQTRTSYFLSAAGDALPAIQELLTFTQEPYFEHDAVLREADIIGQEIDMYDDDPNSRLYRLILANLFRGDALAEDIAGTDESVHAITVEELQLAYQAVYQPENTDIVIAGNFDLTAIRELIRNSPAGQRSQTGAVSYGEHQLLPVDPQPVEVEMAIVRNKVAFGQRWYEGVELPEGRAALRVAVAISLAFDLVFSEHSDQYMLWYDDGLIDDSFFAEFDWERGAAYLTIAAETAEPEVLTNEITAVLKKLPEQFELLMDRFTYVHRDAIGRLISKFDQLEDLVTRFDGGLFDNATLKDELDILLQLDAEQVLALISEIPVSEIATVVVRPKL</sequence>
<dbReference type="GO" id="GO:0046872">
    <property type="term" value="F:metal ion binding"/>
    <property type="evidence" value="ECO:0007669"/>
    <property type="project" value="InterPro"/>
</dbReference>
<organism evidence="3 4">
    <name type="scientific">Weissella muntiaci</name>
    <dbReference type="NCBI Taxonomy" id="2508881"/>
    <lineage>
        <taxon>Bacteria</taxon>
        <taxon>Bacillati</taxon>
        <taxon>Bacillota</taxon>
        <taxon>Bacilli</taxon>
        <taxon>Lactobacillales</taxon>
        <taxon>Lactobacillaceae</taxon>
        <taxon>Weissella</taxon>
    </lineage>
</organism>
<dbReference type="AlphaFoldDB" id="A0A6C2C2S0"/>
<reference evidence="3 4" key="1">
    <citation type="submission" date="2019-01" db="EMBL/GenBank/DDBJ databases">
        <title>Weissella sp. nov., a novel lactic acid bacterium isolated from animal feces.</title>
        <authorList>
            <person name="Wang L.-T."/>
        </authorList>
    </citation>
    <scope>NUCLEOTIDE SEQUENCE [LARGE SCALE GENOMIC DNA]</scope>
    <source>
        <strain evidence="3 4">8H-2</strain>
    </source>
</reference>
<dbReference type="SUPFAM" id="SSF63411">
    <property type="entry name" value="LuxS/MPP-like metallohydrolase"/>
    <property type="match status" value="1"/>
</dbReference>
<evidence type="ECO:0000259" key="1">
    <source>
        <dbReference type="Pfam" id="PF00675"/>
    </source>
</evidence>
<evidence type="ECO:0000259" key="2">
    <source>
        <dbReference type="Pfam" id="PF05193"/>
    </source>
</evidence>
<dbReference type="NCBIfam" id="NF047421">
    <property type="entry name" value="YfmH_fam"/>
    <property type="match status" value="1"/>
</dbReference>
<comment type="caution">
    <text evidence="3">The sequence shown here is derived from an EMBL/GenBank/DDBJ whole genome shotgun (WGS) entry which is preliminary data.</text>
</comment>
<evidence type="ECO:0000313" key="3">
    <source>
        <dbReference type="EMBL" id="TYC48117.1"/>
    </source>
</evidence>
<dbReference type="PANTHER" id="PTHR11851:SF134">
    <property type="entry name" value="ZINC-DEPENDENT PROTEASE"/>
    <property type="match status" value="1"/>
</dbReference>
<dbReference type="PANTHER" id="PTHR11851">
    <property type="entry name" value="METALLOPROTEASE"/>
    <property type="match status" value="1"/>
</dbReference>
<dbReference type="InterPro" id="IPR007863">
    <property type="entry name" value="Peptidase_M16_C"/>
</dbReference>
<dbReference type="RefSeq" id="WP_148623615.1">
    <property type="nucleotide sequence ID" value="NZ_SDGZ01000024.1"/>
</dbReference>
<dbReference type="InterPro" id="IPR011249">
    <property type="entry name" value="Metalloenz_LuxS/M16"/>
</dbReference>
<dbReference type="OrthoDB" id="9811314at2"/>
<proteinExistence type="predicted"/>
<dbReference type="EMBL" id="SDGZ01000024">
    <property type="protein sequence ID" value="TYC48117.1"/>
    <property type="molecule type" value="Genomic_DNA"/>
</dbReference>
<dbReference type="Pfam" id="PF05193">
    <property type="entry name" value="Peptidase_M16_C"/>
    <property type="match status" value="1"/>
</dbReference>
<feature type="domain" description="Peptidase M16 C-terminal" evidence="2">
    <location>
        <begin position="174"/>
        <end position="338"/>
    </location>
</feature>